<protein>
    <submittedName>
        <fullName evidence="1">Uncharacterized protein</fullName>
    </submittedName>
</protein>
<keyword evidence="2" id="KW-1185">Reference proteome</keyword>
<gene>
    <name evidence="1" type="ORF">PoB_007111700</name>
</gene>
<dbReference type="AlphaFoldDB" id="A0AAV4DK00"/>
<organism evidence="1 2">
    <name type="scientific">Plakobranchus ocellatus</name>
    <dbReference type="NCBI Taxonomy" id="259542"/>
    <lineage>
        <taxon>Eukaryota</taxon>
        <taxon>Metazoa</taxon>
        <taxon>Spiralia</taxon>
        <taxon>Lophotrochozoa</taxon>
        <taxon>Mollusca</taxon>
        <taxon>Gastropoda</taxon>
        <taxon>Heterobranchia</taxon>
        <taxon>Euthyneura</taxon>
        <taxon>Panpulmonata</taxon>
        <taxon>Sacoglossa</taxon>
        <taxon>Placobranchoidea</taxon>
        <taxon>Plakobranchidae</taxon>
        <taxon>Plakobranchus</taxon>
    </lineage>
</organism>
<dbReference type="EMBL" id="BLXT01007982">
    <property type="protein sequence ID" value="GFO44612.1"/>
    <property type="molecule type" value="Genomic_DNA"/>
</dbReference>
<accession>A0AAV4DK00</accession>
<reference evidence="1 2" key="1">
    <citation type="journal article" date="2021" name="Elife">
        <title>Chloroplast acquisition without the gene transfer in kleptoplastic sea slugs, Plakobranchus ocellatus.</title>
        <authorList>
            <person name="Maeda T."/>
            <person name="Takahashi S."/>
            <person name="Yoshida T."/>
            <person name="Shimamura S."/>
            <person name="Takaki Y."/>
            <person name="Nagai Y."/>
            <person name="Toyoda A."/>
            <person name="Suzuki Y."/>
            <person name="Arimoto A."/>
            <person name="Ishii H."/>
            <person name="Satoh N."/>
            <person name="Nishiyama T."/>
            <person name="Hasebe M."/>
            <person name="Maruyama T."/>
            <person name="Minagawa J."/>
            <person name="Obokata J."/>
            <person name="Shigenobu S."/>
        </authorList>
    </citation>
    <scope>NUCLEOTIDE SEQUENCE [LARGE SCALE GENOMIC DNA]</scope>
</reference>
<evidence type="ECO:0000313" key="1">
    <source>
        <dbReference type="EMBL" id="GFO44612.1"/>
    </source>
</evidence>
<comment type="caution">
    <text evidence="1">The sequence shown here is derived from an EMBL/GenBank/DDBJ whole genome shotgun (WGS) entry which is preliminary data.</text>
</comment>
<dbReference type="Proteomes" id="UP000735302">
    <property type="component" value="Unassembled WGS sequence"/>
</dbReference>
<name>A0AAV4DK00_9GAST</name>
<proteinExistence type="predicted"/>
<sequence length="178" mass="19996">MTASKEPHCTAWIIVFESVSQSSRLWQKNHHQALQPSLNPGVNADITGNFSREVREAVLLGKTCKGDRTKCGQMVDFLCQNHRQRDCRWFAKEVKTTSTTKETSHKKQPLGRPCDAVPPNCRALVSVLLMKDFLDFTKPAKVGDHFQVPRGDAIVIFRREQSVTVGLLITVSCMREGS</sequence>
<evidence type="ECO:0000313" key="2">
    <source>
        <dbReference type="Proteomes" id="UP000735302"/>
    </source>
</evidence>